<accession>A0A5C6EKN4</accession>
<keyword evidence="2" id="KW-0812">Transmembrane</keyword>
<organism evidence="3 4">
    <name type="scientific">Rubripirellula reticaptiva</name>
    <dbReference type="NCBI Taxonomy" id="2528013"/>
    <lineage>
        <taxon>Bacteria</taxon>
        <taxon>Pseudomonadati</taxon>
        <taxon>Planctomycetota</taxon>
        <taxon>Planctomycetia</taxon>
        <taxon>Pirellulales</taxon>
        <taxon>Pirellulaceae</taxon>
        <taxon>Rubripirellula</taxon>
    </lineage>
</organism>
<reference evidence="3 4" key="1">
    <citation type="submission" date="2019-02" db="EMBL/GenBank/DDBJ databases">
        <title>Deep-cultivation of Planctomycetes and their phenomic and genomic characterization uncovers novel biology.</title>
        <authorList>
            <person name="Wiegand S."/>
            <person name="Jogler M."/>
            <person name="Boedeker C."/>
            <person name="Pinto D."/>
            <person name="Vollmers J."/>
            <person name="Rivas-Marin E."/>
            <person name="Kohn T."/>
            <person name="Peeters S.H."/>
            <person name="Heuer A."/>
            <person name="Rast P."/>
            <person name="Oberbeckmann S."/>
            <person name="Bunk B."/>
            <person name="Jeske O."/>
            <person name="Meyerdierks A."/>
            <person name="Storesund J.E."/>
            <person name="Kallscheuer N."/>
            <person name="Luecker S."/>
            <person name="Lage O.M."/>
            <person name="Pohl T."/>
            <person name="Merkel B.J."/>
            <person name="Hornburger P."/>
            <person name="Mueller R.-W."/>
            <person name="Bruemmer F."/>
            <person name="Labrenz M."/>
            <person name="Spormann A.M."/>
            <person name="Op Den Camp H."/>
            <person name="Overmann J."/>
            <person name="Amann R."/>
            <person name="Jetten M.S.M."/>
            <person name="Mascher T."/>
            <person name="Medema M.H."/>
            <person name="Devos D.P."/>
            <person name="Kaster A.-K."/>
            <person name="Ovreas L."/>
            <person name="Rohde M."/>
            <person name="Galperin M.Y."/>
            <person name="Jogler C."/>
        </authorList>
    </citation>
    <scope>NUCLEOTIDE SEQUENCE [LARGE SCALE GENOMIC DNA]</scope>
    <source>
        <strain evidence="3 4">Poly59</strain>
    </source>
</reference>
<protein>
    <submittedName>
        <fullName evidence="3">Uncharacterized protein</fullName>
    </submittedName>
</protein>
<gene>
    <name evidence="3" type="ORF">Poly59_49760</name>
</gene>
<dbReference type="RefSeq" id="WP_146536540.1">
    <property type="nucleotide sequence ID" value="NZ_SJPX01000005.1"/>
</dbReference>
<feature type="region of interest" description="Disordered" evidence="1">
    <location>
        <begin position="120"/>
        <end position="151"/>
    </location>
</feature>
<name>A0A5C6EKN4_9BACT</name>
<dbReference type="AlphaFoldDB" id="A0A5C6EKN4"/>
<sequence>MSQPNDMTSRETGFDKASTGNTRPENAYAPDSRFARNQFGPNSGPPNETKNGRCLLFGCVGVFVGGLLLIVCAGFATYSTVRKQVEKYTSTQPMELPTVQYSEEKLTELENRLESFQSTLEVDDSTDQESPGSAESVAASTGEVAAANDTENIASPREIRLSADDINALIAKEEKLRGKVLVRIDDGKVSGDISLPTDSFLPGSKGRYFNGSGTFDVSLEDGVLMVRLVSASVNDEPIPDAFLNGIKDENLAKEIYKNEKNAKIIRRFDSIRVEDDKIIAKLKDGA</sequence>
<feature type="transmembrane region" description="Helical" evidence="2">
    <location>
        <begin position="55"/>
        <end position="78"/>
    </location>
</feature>
<evidence type="ECO:0000313" key="3">
    <source>
        <dbReference type="EMBL" id="TWU48131.1"/>
    </source>
</evidence>
<evidence type="ECO:0000256" key="1">
    <source>
        <dbReference type="SAM" id="MobiDB-lite"/>
    </source>
</evidence>
<comment type="caution">
    <text evidence="3">The sequence shown here is derived from an EMBL/GenBank/DDBJ whole genome shotgun (WGS) entry which is preliminary data.</text>
</comment>
<dbReference type="OrthoDB" id="258272at2"/>
<proteinExistence type="predicted"/>
<keyword evidence="2" id="KW-0472">Membrane</keyword>
<keyword evidence="4" id="KW-1185">Reference proteome</keyword>
<evidence type="ECO:0000313" key="4">
    <source>
        <dbReference type="Proteomes" id="UP000317977"/>
    </source>
</evidence>
<keyword evidence="2" id="KW-1133">Transmembrane helix</keyword>
<evidence type="ECO:0000256" key="2">
    <source>
        <dbReference type="SAM" id="Phobius"/>
    </source>
</evidence>
<dbReference type="EMBL" id="SJPX01000005">
    <property type="protein sequence ID" value="TWU48131.1"/>
    <property type="molecule type" value="Genomic_DNA"/>
</dbReference>
<dbReference type="Proteomes" id="UP000317977">
    <property type="component" value="Unassembled WGS sequence"/>
</dbReference>
<feature type="region of interest" description="Disordered" evidence="1">
    <location>
        <begin position="1"/>
        <end position="46"/>
    </location>
</feature>